<keyword evidence="2" id="KW-1185">Reference proteome</keyword>
<sequence length="694" mass="79416">MEEEDKKEERFFPTSWAQTLFTVTPKEDVENVMLKHKDVELREIKSTSRISANVEDFFDISEEDFISRLPLLIKHLINFRELERESTRDAENQTFLQGVPTVGIPIEYKHEASQTMYMSSPCPPAKYSEHITSMNVSPMPVFKSNYSSQTTITIAPRTSQHEAVNYLSRRTYEKHEENLSENIIDEETIILEVLNFLLSRAFWISDPVHDRTSVEVKCQETQTAIRYNRNTDSIVLDNETQTRLTCKPRHSNSKLLAEYEETKSFVQSCLRECLRRIEPRIIIDDLIDEIIVRGANRLKYPMKDRLIQTVASYKSRDIKEEDLLRKLKIPVVVDPFEASIVVLPLIDDLLRSTCDEISRDARRVVKNILNSLMQQTVLSGFKFVEIRKQSQPDSIEQRLDRRRKKIVESMLKKETETAATQTGLAGVPEVTRLKESKEILCSVCARQSICHWCVAAQKEEDLPLQSTKLLRTQDILLAYNPCYVVATASEKAKNPHLQPTDLMKKKIETLTAQSSTPQYVTPEETGDVVNNKTVNILMTPKKDIQIRDSISGWARIIDSTLAKSWSLKADSASNTTSVSTARSRSVPKSYCKKSSQSESVPSLQATKALEILKSTFCTRDTCPAITFLATTKRNLPDEDVNEEHISCNVDDCTLLNLDQHCRRSINNSQICARPRVDKFRIAPTRPLSEFRGRI</sequence>
<protein>
    <submittedName>
        <fullName evidence="1">Uncharacterized protein</fullName>
    </submittedName>
</protein>
<evidence type="ECO:0000313" key="1">
    <source>
        <dbReference type="EMBL" id="CAL1684557.1"/>
    </source>
</evidence>
<evidence type="ECO:0000313" key="2">
    <source>
        <dbReference type="Proteomes" id="UP001497644"/>
    </source>
</evidence>
<proteinExistence type="predicted"/>
<accession>A0AAV2NWC5</accession>
<reference evidence="1" key="1">
    <citation type="submission" date="2024-04" db="EMBL/GenBank/DDBJ databases">
        <authorList>
            <consortium name="Molecular Ecology Group"/>
        </authorList>
    </citation>
    <scope>NUCLEOTIDE SEQUENCE</scope>
</reference>
<name>A0AAV2NWC5_9HYME</name>
<dbReference type="Proteomes" id="UP001497644">
    <property type="component" value="Chromosome 5"/>
</dbReference>
<dbReference type="EMBL" id="OZ034828">
    <property type="protein sequence ID" value="CAL1684557.1"/>
    <property type="molecule type" value="Genomic_DNA"/>
</dbReference>
<dbReference type="AlphaFoldDB" id="A0AAV2NWC5"/>
<gene>
    <name evidence="1" type="ORF">LPLAT_LOCUS10153</name>
</gene>
<organism evidence="1 2">
    <name type="scientific">Lasius platythorax</name>
    <dbReference type="NCBI Taxonomy" id="488582"/>
    <lineage>
        <taxon>Eukaryota</taxon>
        <taxon>Metazoa</taxon>
        <taxon>Ecdysozoa</taxon>
        <taxon>Arthropoda</taxon>
        <taxon>Hexapoda</taxon>
        <taxon>Insecta</taxon>
        <taxon>Pterygota</taxon>
        <taxon>Neoptera</taxon>
        <taxon>Endopterygota</taxon>
        <taxon>Hymenoptera</taxon>
        <taxon>Apocrita</taxon>
        <taxon>Aculeata</taxon>
        <taxon>Formicoidea</taxon>
        <taxon>Formicidae</taxon>
        <taxon>Formicinae</taxon>
        <taxon>Lasius</taxon>
        <taxon>Lasius</taxon>
    </lineage>
</organism>